<organism evidence="1 2">
    <name type="scientific">Eumeta variegata</name>
    <name type="common">Bagworm moth</name>
    <name type="synonym">Eumeta japonica</name>
    <dbReference type="NCBI Taxonomy" id="151549"/>
    <lineage>
        <taxon>Eukaryota</taxon>
        <taxon>Metazoa</taxon>
        <taxon>Ecdysozoa</taxon>
        <taxon>Arthropoda</taxon>
        <taxon>Hexapoda</taxon>
        <taxon>Insecta</taxon>
        <taxon>Pterygota</taxon>
        <taxon>Neoptera</taxon>
        <taxon>Endopterygota</taxon>
        <taxon>Lepidoptera</taxon>
        <taxon>Glossata</taxon>
        <taxon>Ditrysia</taxon>
        <taxon>Tineoidea</taxon>
        <taxon>Psychidae</taxon>
        <taxon>Oiketicinae</taxon>
        <taxon>Eumeta</taxon>
    </lineage>
</organism>
<sequence length="226" mass="25797">MSLATAIIFTQLTVNVHYNARNSDAVKFVTKASQWRKIGKLGRRRKDREARCLSLPLSQKLAASSSSSSSSLNLQPVAMTERDKSRYTKGSVNIGGSVGVTSYYLKRNWRRLRSLHTPTQRLQATSELAGLPRELQENRRDWDSGWRVDVPTLPHSDGKLPVKLKTRIEQKYSSDPRVLSTFDQLVEFIEEEYRLLENVPRHVRIEQECGLSGDTRPKGGRQWSQD</sequence>
<proteinExistence type="predicted"/>
<comment type="caution">
    <text evidence="1">The sequence shown here is derived from an EMBL/GenBank/DDBJ whole genome shotgun (WGS) entry which is preliminary data.</text>
</comment>
<reference evidence="1 2" key="1">
    <citation type="journal article" date="2019" name="Commun. Biol.">
        <title>The bagworm genome reveals a unique fibroin gene that provides high tensile strength.</title>
        <authorList>
            <person name="Kono N."/>
            <person name="Nakamura H."/>
            <person name="Ohtoshi R."/>
            <person name="Tomita M."/>
            <person name="Numata K."/>
            <person name="Arakawa K."/>
        </authorList>
    </citation>
    <scope>NUCLEOTIDE SEQUENCE [LARGE SCALE GENOMIC DNA]</scope>
</reference>
<dbReference type="EMBL" id="BGZK01001608">
    <property type="protein sequence ID" value="GBP83183.1"/>
    <property type="molecule type" value="Genomic_DNA"/>
</dbReference>
<protein>
    <submittedName>
        <fullName evidence="1">Uncharacterized protein</fullName>
    </submittedName>
</protein>
<keyword evidence="2" id="KW-1185">Reference proteome</keyword>
<evidence type="ECO:0000313" key="1">
    <source>
        <dbReference type="EMBL" id="GBP83183.1"/>
    </source>
</evidence>
<accession>A0A4C1Z7S3</accession>
<dbReference type="Proteomes" id="UP000299102">
    <property type="component" value="Unassembled WGS sequence"/>
</dbReference>
<evidence type="ECO:0000313" key="2">
    <source>
        <dbReference type="Proteomes" id="UP000299102"/>
    </source>
</evidence>
<gene>
    <name evidence="1" type="ORF">EVAR_59596_1</name>
</gene>
<dbReference type="AlphaFoldDB" id="A0A4C1Z7S3"/>
<name>A0A4C1Z7S3_EUMVA</name>
<dbReference type="OrthoDB" id="7489123at2759"/>